<dbReference type="EMBL" id="CP080333">
    <property type="protein sequence ID" value="QYL16651.1"/>
    <property type="molecule type" value="Genomic_DNA"/>
</dbReference>
<sequence length="65" mass="7400">MMITETACAVPFFANIDLSPNHPLRCDTKEIVRRAVSGDIFSIDYHNAWSSRALAERLAQHRQLD</sequence>
<evidence type="ECO:0000313" key="2">
    <source>
        <dbReference type="Proteomes" id="UP000825367"/>
    </source>
</evidence>
<gene>
    <name evidence="1" type="ORF">K0O64_27310</name>
</gene>
<evidence type="ECO:0000313" key="1">
    <source>
        <dbReference type="EMBL" id="QYL16651.1"/>
    </source>
</evidence>
<dbReference type="Proteomes" id="UP000825367">
    <property type="component" value="Chromosome"/>
</dbReference>
<name>A0ABX8VKY7_9MYCO</name>
<dbReference type="RefSeq" id="WP_125477508.1">
    <property type="nucleotide sequence ID" value="NZ_BAAAVX010000054.1"/>
</dbReference>
<accession>A0ABX8VKY7</accession>
<organism evidence="1 2">
    <name type="scientific">Mycolicibacterium pallens</name>
    <dbReference type="NCBI Taxonomy" id="370524"/>
    <lineage>
        <taxon>Bacteria</taxon>
        <taxon>Bacillati</taxon>
        <taxon>Actinomycetota</taxon>
        <taxon>Actinomycetes</taxon>
        <taxon>Mycobacteriales</taxon>
        <taxon>Mycobacteriaceae</taxon>
        <taxon>Mycolicibacterium</taxon>
    </lineage>
</organism>
<reference evidence="1 2" key="1">
    <citation type="submission" date="2021-07" db="EMBL/GenBank/DDBJ databases">
        <title>Whole genome sequencing of non-tuberculosis mycobacteria type-strains.</title>
        <authorList>
            <person name="Igarashi Y."/>
            <person name="Osugi A."/>
            <person name="Mitarai S."/>
        </authorList>
    </citation>
    <scope>NUCLEOTIDE SEQUENCE [LARGE SCALE GENOMIC DNA]</scope>
    <source>
        <strain evidence="1 2">JCM 16370</strain>
    </source>
</reference>
<keyword evidence="2" id="KW-1185">Reference proteome</keyword>
<proteinExistence type="predicted"/>
<protein>
    <submittedName>
        <fullName evidence="1">Uncharacterized protein</fullName>
    </submittedName>
</protein>